<evidence type="ECO:0000313" key="3">
    <source>
        <dbReference type="Proteomes" id="UP000029389"/>
    </source>
</evidence>
<dbReference type="GO" id="GO:0003677">
    <property type="term" value="F:DNA binding"/>
    <property type="evidence" value="ECO:0007669"/>
    <property type="project" value="InterPro"/>
</dbReference>
<dbReference type="InterPro" id="IPR027417">
    <property type="entry name" value="P-loop_NTPase"/>
</dbReference>
<protein>
    <submittedName>
        <fullName evidence="2">Type III restriction enzyme, res subunit</fullName>
    </submittedName>
</protein>
<dbReference type="PATRIC" id="fig|1405.8.peg.1352"/>
<organism evidence="2 3">
    <name type="scientific">Bacillus clarus</name>
    <dbReference type="NCBI Taxonomy" id="2338372"/>
    <lineage>
        <taxon>Bacteria</taxon>
        <taxon>Bacillati</taxon>
        <taxon>Bacillota</taxon>
        <taxon>Bacilli</taxon>
        <taxon>Bacillales</taxon>
        <taxon>Bacillaceae</taxon>
        <taxon>Bacillus</taxon>
        <taxon>Bacillus cereus group</taxon>
    </lineage>
</organism>
<dbReference type="GO" id="GO:0016787">
    <property type="term" value="F:hydrolase activity"/>
    <property type="evidence" value="ECO:0007669"/>
    <property type="project" value="InterPro"/>
</dbReference>
<comment type="caution">
    <text evidence="2">The sequence shown here is derived from an EMBL/GenBank/DDBJ whole genome shotgun (WGS) entry which is preliminary data.</text>
</comment>
<dbReference type="PROSITE" id="PS51192">
    <property type="entry name" value="HELICASE_ATP_BIND_1"/>
    <property type="match status" value="1"/>
</dbReference>
<evidence type="ECO:0000313" key="2">
    <source>
        <dbReference type="EMBL" id="KFN04225.1"/>
    </source>
</evidence>
<dbReference type="Proteomes" id="UP000029389">
    <property type="component" value="Unassembled WGS sequence"/>
</dbReference>
<dbReference type="GO" id="GO:0005524">
    <property type="term" value="F:ATP binding"/>
    <property type="evidence" value="ECO:0007669"/>
    <property type="project" value="InterPro"/>
</dbReference>
<sequence length="462" mass="54182">MWNTGPGKSTFIIEDLIKPMFKNKSYGFGEYGKYHNFASANSLLLSNRTAVRIKTEEDVVQLYKQIEAYDSKSVDVSSYQKVSTEDTIIAIDEADVIICDEAHYFIADAWNLTTVRIMAKLLEVAKTKPVILFTATPQLILEYFKFKNIQLNVFLDYRKELGWEIRMDFICSNKPLKEILKSIPTDEKWLVFVEDVKARGMIANLCEELNEEGYDVEYCHSMWVPTRDGIFRGLKDEEMQGKIGLLVQDKRFTTQGALANKAIDNGIDLKEKDLKHIILLNQFDHVQIQQMVGRKRFDVDDENDRLTVWFTTESRAILSNTYKKLNDSIDICIKYNNYHDGMFDKFRDFTIAEFEINQSSYTDEKLEAATLEKVYKMFLERYEDEEMFERVAKLKLNRHYLQNEHYVGLLKFQRRYIIPLLMETHAEEKDITGASKTVKKKDIVHNYQDLVRELFDRSSKIE</sequence>
<dbReference type="Gene3D" id="3.40.50.300">
    <property type="entry name" value="P-loop containing nucleotide triphosphate hydrolases"/>
    <property type="match status" value="1"/>
</dbReference>
<reference evidence="2 3" key="1">
    <citation type="submission" date="2014-04" db="EMBL/GenBank/DDBJ databases">
        <authorList>
            <person name="Bishop-Lilly K.A."/>
            <person name="Broomall S.M."/>
            <person name="Chain P.S."/>
            <person name="Chertkov O."/>
            <person name="Coyne S.R."/>
            <person name="Daligault H.E."/>
            <person name="Davenport K.W."/>
            <person name="Erkkila T."/>
            <person name="Frey K.G."/>
            <person name="Gibbons H.S."/>
            <person name="Gu W."/>
            <person name="Jaissle J."/>
            <person name="Johnson S.L."/>
            <person name="Koroleva G.I."/>
            <person name="Ladner J.T."/>
            <person name="Lo C.-C."/>
            <person name="Minogue T.D."/>
            <person name="Munk C."/>
            <person name="Palacios G.F."/>
            <person name="Redden C.L."/>
            <person name="Rosenzweig C.N."/>
            <person name="Scholz M.B."/>
            <person name="Teshima H."/>
            <person name="Xu Y."/>
        </authorList>
    </citation>
    <scope>NUCLEOTIDE SEQUENCE [LARGE SCALE GENOMIC DNA]</scope>
    <source>
        <strain evidence="2 3">BHP</strain>
    </source>
</reference>
<dbReference type="InterPro" id="IPR006935">
    <property type="entry name" value="Helicase/UvrB_N"/>
</dbReference>
<proteinExistence type="predicted"/>
<accession>A0A090Z236</accession>
<dbReference type="RefSeq" id="WP_241484272.1">
    <property type="nucleotide sequence ID" value="NZ_JMQC01000008.1"/>
</dbReference>
<dbReference type="Pfam" id="PF04851">
    <property type="entry name" value="ResIII"/>
    <property type="match status" value="1"/>
</dbReference>
<name>A0A090Z236_9BACI</name>
<feature type="domain" description="Helicase ATP-binding" evidence="1">
    <location>
        <begin position="1"/>
        <end position="155"/>
    </location>
</feature>
<dbReference type="EMBL" id="JMQC01000008">
    <property type="protein sequence ID" value="KFN04225.1"/>
    <property type="molecule type" value="Genomic_DNA"/>
</dbReference>
<dbReference type="SUPFAM" id="SSF52540">
    <property type="entry name" value="P-loop containing nucleoside triphosphate hydrolases"/>
    <property type="match status" value="1"/>
</dbReference>
<gene>
    <name evidence="2" type="ORF">DJ93_1171</name>
</gene>
<dbReference type="InterPro" id="IPR014001">
    <property type="entry name" value="Helicase_ATP-bd"/>
</dbReference>
<evidence type="ECO:0000259" key="1">
    <source>
        <dbReference type="PROSITE" id="PS51192"/>
    </source>
</evidence>
<dbReference type="AlphaFoldDB" id="A0A090Z236"/>